<name>A0A7X4HH69_9BURK</name>
<dbReference type="GO" id="GO:0000155">
    <property type="term" value="F:phosphorelay sensor kinase activity"/>
    <property type="evidence" value="ECO:0007669"/>
    <property type="project" value="InterPro"/>
</dbReference>
<organism evidence="9 10">
    <name type="scientific">Pseudoduganella aquatica</name>
    <dbReference type="NCBI Taxonomy" id="2660641"/>
    <lineage>
        <taxon>Bacteria</taxon>
        <taxon>Pseudomonadati</taxon>
        <taxon>Pseudomonadota</taxon>
        <taxon>Betaproteobacteria</taxon>
        <taxon>Burkholderiales</taxon>
        <taxon>Oxalobacteraceae</taxon>
        <taxon>Telluria group</taxon>
        <taxon>Pseudoduganella</taxon>
    </lineage>
</organism>
<gene>
    <name evidence="9" type="ORF">GTP77_27660</name>
</gene>
<dbReference type="PANTHER" id="PTHR43065:SF50">
    <property type="entry name" value="HISTIDINE KINASE"/>
    <property type="match status" value="1"/>
</dbReference>
<evidence type="ECO:0000259" key="6">
    <source>
        <dbReference type="PROSITE" id="PS50109"/>
    </source>
</evidence>
<reference evidence="9 10" key="1">
    <citation type="submission" date="2019-12" db="EMBL/GenBank/DDBJ databases">
        <title>Novel species isolated from a subtropical stream in China.</title>
        <authorList>
            <person name="Lu H."/>
        </authorList>
    </citation>
    <scope>NUCLEOTIDE SEQUENCE [LARGE SCALE GENOMIC DNA]</scope>
    <source>
        <strain evidence="9 10">FT127W</strain>
    </source>
</reference>
<dbReference type="InterPro" id="IPR003661">
    <property type="entry name" value="HisK_dim/P_dom"/>
</dbReference>
<dbReference type="EMBL" id="WWCU01000055">
    <property type="protein sequence ID" value="MYN11100.1"/>
    <property type="molecule type" value="Genomic_DNA"/>
</dbReference>
<dbReference type="SMART" id="SM00387">
    <property type="entry name" value="HATPase_c"/>
    <property type="match status" value="1"/>
</dbReference>
<evidence type="ECO:0000313" key="9">
    <source>
        <dbReference type="EMBL" id="MYN11100.1"/>
    </source>
</evidence>
<dbReference type="InterPro" id="IPR035965">
    <property type="entry name" value="PAS-like_dom_sf"/>
</dbReference>
<feature type="domain" description="PAS" evidence="7">
    <location>
        <begin position="25"/>
        <end position="96"/>
    </location>
</feature>
<dbReference type="InterPro" id="IPR036097">
    <property type="entry name" value="HisK_dim/P_sf"/>
</dbReference>
<dbReference type="InterPro" id="IPR013656">
    <property type="entry name" value="PAS_4"/>
</dbReference>
<keyword evidence="4" id="KW-0175">Coiled coil</keyword>
<dbReference type="InterPro" id="IPR005467">
    <property type="entry name" value="His_kinase_dom"/>
</dbReference>
<dbReference type="SUPFAM" id="SSF47384">
    <property type="entry name" value="Homodimeric domain of signal transducing histidine kinase"/>
    <property type="match status" value="1"/>
</dbReference>
<dbReference type="Gene3D" id="1.10.287.130">
    <property type="match status" value="1"/>
</dbReference>
<dbReference type="CDD" id="cd00082">
    <property type="entry name" value="HisKA"/>
    <property type="match status" value="1"/>
</dbReference>
<dbReference type="InterPro" id="IPR004358">
    <property type="entry name" value="Sig_transdc_His_kin-like_C"/>
</dbReference>
<dbReference type="Pfam" id="PF08448">
    <property type="entry name" value="PAS_4"/>
    <property type="match status" value="1"/>
</dbReference>
<dbReference type="RefSeq" id="WP_161075371.1">
    <property type="nucleotide sequence ID" value="NZ_WWCU01000055.1"/>
</dbReference>
<feature type="domain" description="Histidine kinase" evidence="6">
    <location>
        <begin position="240"/>
        <end position="486"/>
    </location>
</feature>
<evidence type="ECO:0000256" key="1">
    <source>
        <dbReference type="ARBA" id="ARBA00000085"/>
    </source>
</evidence>
<dbReference type="PROSITE" id="PS50113">
    <property type="entry name" value="PAC"/>
    <property type="match status" value="1"/>
</dbReference>
<dbReference type="Proteomes" id="UP000450676">
    <property type="component" value="Unassembled WGS sequence"/>
</dbReference>
<evidence type="ECO:0000259" key="8">
    <source>
        <dbReference type="PROSITE" id="PS50113"/>
    </source>
</evidence>
<dbReference type="PROSITE" id="PS50109">
    <property type="entry name" value="HIS_KIN"/>
    <property type="match status" value="1"/>
</dbReference>
<dbReference type="Pfam" id="PF02518">
    <property type="entry name" value="HATPase_c"/>
    <property type="match status" value="1"/>
</dbReference>
<dbReference type="PRINTS" id="PR00344">
    <property type="entry name" value="BCTRLSENSOR"/>
</dbReference>
<keyword evidence="3" id="KW-0597">Phosphoprotein</keyword>
<evidence type="ECO:0000256" key="4">
    <source>
        <dbReference type="SAM" id="Coils"/>
    </source>
</evidence>
<dbReference type="SUPFAM" id="SSF55785">
    <property type="entry name" value="PYP-like sensor domain (PAS domain)"/>
    <property type="match status" value="1"/>
</dbReference>
<evidence type="ECO:0000256" key="3">
    <source>
        <dbReference type="ARBA" id="ARBA00022553"/>
    </source>
</evidence>
<dbReference type="PROSITE" id="PS50112">
    <property type="entry name" value="PAS"/>
    <property type="match status" value="1"/>
</dbReference>
<feature type="region of interest" description="Disordered" evidence="5">
    <location>
        <begin position="1"/>
        <end position="20"/>
    </location>
</feature>
<proteinExistence type="predicted"/>
<dbReference type="InterPro" id="IPR036890">
    <property type="entry name" value="HATPase_C_sf"/>
</dbReference>
<dbReference type="SUPFAM" id="SSF55874">
    <property type="entry name" value="ATPase domain of HSP90 chaperone/DNA topoisomerase II/histidine kinase"/>
    <property type="match status" value="1"/>
</dbReference>
<evidence type="ECO:0000256" key="2">
    <source>
        <dbReference type="ARBA" id="ARBA00012438"/>
    </source>
</evidence>
<dbReference type="InterPro" id="IPR000014">
    <property type="entry name" value="PAS"/>
</dbReference>
<evidence type="ECO:0000256" key="5">
    <source>
        <dbReference type="SAM" id="MobiDB-lite"/>
    </source>
</evidence>
<dbReference type="SMART" id="SM00091">
    <property type="entry name" value="PAS"/>
    <property type="match status" value="1"/>
</dbReference>
<dbReference type="Gene3D" id="3.30.565.10">
    <property type="entry name" value="Histidine kinase-like ATPase, C-terminal domain"/>
    <property type="match status" value="1"/>
</dbReference>
<dbReference type="InterPro" id="IPR000700">
    <property type="entry name" value="PAS-assoc_C"/>
</dbReference>
<dbReference type="AlphaFoldDB" id="A0A7X4HH69"/>
<sequence>MPHSTASAASTSGPGAHAAGEAGPAAIALSAFLDGHPVATFVLDTAHTITHWNKACEHLLGWSTEEMVGTKNHWQAFYPKQRALLADLIVSGVDPAASEHYRERHKRSALIPGAYEDEDFFPNIGVSGHWLHFTAAPLRDGGGQVVGAIQTLRDVTERRVAENALRKAHDSLEHLVEKRTAQLAEANQRLEDDIRQRELADAELRRRNIELTELNAQLGMAQQQLLQSEKLASIGQLAAGVAHEINNPIGYIFSNFGTLQSYLGSLFEMLQAYREAEPHVADAATAERLRAMREGLDLDFLREDIPSLMNESKEGIVRVRHIVQDLKDFSRVDANQEWVWANLHQGIDSTLNIVSNEVKYKADVVKHYGDIPDIECLPLQLNQVIMNLVVNAAHAIAGERGTITVATGADDGGHVWLEVRDNGSGIAPDNLSRIFDPFFTTKPVGKGTGLGLSMAYGIVRKHNGAITVQSTVGAGTTFRVLLPVRHDKSPTEPGAPQP</sequence>
<keyword evidence="10" id="KW-1185">Reference proteome</keyword>
<evidence type="ECO:0000313" key="10">
    <source>
        <dbReference type="Proteomes" id="UP000450676"/>
    </source>
</evidence>
<protein>
    <recommendedName>
        <fullName evidence="2">histidine kinase</fullName>
        <ecNumber evidence="2">2.7.13.3</ecNumber>
    </recommendedName>
</protein>
<evidence type="ECO:0000259" key="7">
    <source>
        <dbReference type="PROSITE" id="PS50112"/>
    </source>
</evidence>
<dbReference type="InterPro" id="IPR003594">
    <property type="entry name" value="HATPase_dom"/>
</dbReference>
<dbReference type="Gene3D" id="3.30.450.20">
    <property type="entry name" value="PAS domain"/>
    <property type="match status" value="1"/>
</dbReference>
<feature type="coiled-coil region" evidence="4">
    <location>
        <begin position="169"/>
        <end position="231"/>
    </location>
</feature>
<dbReference type="CDD" id="cd00130">
    <property type="entry name" value="PAS"/>
    <property type="match status" value="1"/>
</dbReference>
<comment type="catalytic activity">
    <reaction evidence="1">
        <text>ATP + protein L-histidine = ADP + protein N-phospho-L-histidine.</text>
        <dbReference type="EC" id="2.7.13.3"/>
    </reaction>
</comment>
<feature type="domain" description="PAC" evidence="8">
    <location>
        <begin position="115"/>
        <end position="167"/>
    </location>
</feature>
<accession>A0A7X4HH69</accession>
<dbReference type="EC" id="2.7.13.3" evidence="2"/>
<dbReference type="NCBIfam" id="TIGR00229">
    <property type="entry name" value="sensory_box"/>
    <property type="match status" value="1"/>
</dbReference>
<dbReference type="PANTHER" id="PTHR43065">
    <property type="entry name" value="SENSOR HISTIDINE KINASE"/>
    <property type="match status" value="1"/>
</dbReference>
<comment type="caution">
    <text evidence="9">The sequence shown here is derived from an EMBL/GenBank/DDBJ whole genome shotgun (WGS) entry which is preliminary data.</text>
</comment>